<dbReference type="PANTHER" id="PTHR13309">
    <property type="entry name" value="NUCLEAR FRAGILE X MENTAL RETARDATION PROTEIN INTERACTING PROTEIN 1"/>
    <property type="match status" value="1"/>
</dbReference>
<dbReference type="GO" id="GO:0005634">
    <property type="term" value="C:nucleus"/>
    <property type="evidence" value="ECO:0007669"/>
    <property type="project" value="TreeGrafter"/>
</dbReference>
<dbReference type="PROSITE" id="PS50157">
    <property type="entry name" value="ZINC_FINGER_C2H2_2"/>
    <property type="match status" value="1"/>
</dbReference>
<dbReference type="InterPro" id="IPR039136">
    <property type="entry name" value="NUFIP1-like"/>
</dbReference>
<keyword evidence="1" id="KW-0479">Metal-binding</keyword>
<dbReference type="EMBL" id="KK112494">
    <property type="protein sequence ID" value="KFM57804.1"/>
    <property type="molecule type" value="Genomic_DNA"/>
</dbReference>
<gene>
    <name evidence="4" type="ORF">X975_24861</name>
</gene>
<evidence type="ECO:0000313" key="4">
    <source>
        <dbReference type="EMBL" id="KFM57804.1"/>
    </source>
</evidence>
<organism evidence="4 5">
    <name type="scientific">Stegodyphus mimosarum</name>
    <name type="common">African social velvet spider</name>
    <dbReference type="NCBI Taxonomy" id="407821"/>
    <lineage>
        <taxon>Eukaryota</taxon>
        <taxon>Metazoa</taxon>
        <taxon>Ecdysozoa</taxon>
        <taxon>Arthropoda</taxon>
        <taxon>Chelicerata</taxon>
        <taxon>Arachnida</taxon>
        <taxon>Araneae</taxon>
        <taxon>Araneomorphae</taxon>
        <taxon>Entelegynae</taxon>
        <taxon>Eresoidea</taxon>
        <taxon>Eresidae</taxon>
        <taxon>Stegodyphus</taxon>
    </lineage>
</organism>
<dbReference type="Proteomes" id="UP000054359">
    <property type="component" value="Unassembled WGS sequence"/>
</dbReference>
<dbReference type="PANTHER" id="PTHR13309:SF0">
    <property type="entry name" value="FMR1-INTERACTING PROTEIN NUFIP1"/>
    <property type="match status" value="1"/>
</dbReference>
<feature type="domain" description="C2H2-type" evidence="3">
    <location>
        <begin position="179"/>
        <end position="206"/>
    </location>
</feature>
<accession>A0A087SY65</accession>
<dbReference type="OMA" id="IQNFNHP"/>
<reference evidence="4 5" key="1">
    <citation type="submission" date="2013-11" db="EMBL/GenBank/DDBJ databases">
        <title>Genome sequencing of Stegodyphus mimosarum.</title>
        <authorList>
            <person name="Bechsgaard J."/>
        </authorList>
    </citation>
    <scope>NUCLEOTIDE SEQUENCE [LARGE SCALE GENOMIC DNA]</scope>
</reference>
<feature type="compositionally biased region" description="Basic and acidic residues" evidence="2">
    <location>
        <begin position="517"/>
        <end position="530"/>
    </location>
</feature>
<dbReference type="OrthoDB" id="273070at2759"/>
<sequence>MAHLPNPWLNGPPTSSNFSCVNFNTNPGNIRSHLQPFQRNPTVPFHCFQVSNPPPISPGTFPGRPRFQNFSDLSSPPVFGNRQSAFQRMPPPNMPPSNMRPSNMPTMRPHFRAAVNFENRPTPWHQTDNFIRNRSPFADRPRPPYQSNPRDFNKFKKNDRKFKRKDNRKFKDDTTEKPFYCDTCDRAYALENELQSHLMEHTKCDSAGCCFEAHPKVVALHKKMQHDTGYADVINKLQDSEEIKKWREERRKRFPTAENIKKRKAEQSEKEARGEVLETKEFGKFKRRKYDPTNIKNKNVRNRGNRFHRSKTHQRRNENFSQPLASKAIITVSDSDSDSDSHITLPKFLGMSSLNANSVVSNASGLCNPNVDSLDLQSENVSQAEKLSCVDKEFVNDKYESCEVPPVNKISLSNLSNEVNESDLVCQLNGGSNNGSDALHVSKNVKSPCHIEAGNIESDDEPPTVLPLLKTAVIENSNSVDNPDSDDEPPTVIPIIKSSLESSNSPSAEVPCSKRAAKGDANQRHTEKGEGNINPKSFEKNNKKIDPPNVPVRKSTLLEKLLADDIRHERNVILQCIRHIVKKKFFGIGGAVKWKSP</sequence>
<evidence type="ECO:0000256" key="1">
    <source>
        <dbReference type="PROSITE-ProRule" id="PRU00042"/>
    </source>
</evidence>
<proteinExistence type="predicted"/>
<feature type="non-terminal residue" evidence="4">
    <location>
        <position position="597"/>
    </location>
</feature>
<feature type="region of interest" description="Disordered" evidence="2">
    <location>
        <begin position="499"/>
        <end position="551"/>
    </location>
</feature>
<keyword evidence="1" id="KW-0862">Zinc</keyword>
<dbReference type="AlphaFoldDB" id="A0A087SY65"/>
<evidence type="ECO:0000259" key="3">
    <source>
        <dbReference type="PROSITE" id="PS50157"/>
    </source>
</evidence>
<dbReference type="Pfam" id="PF10453">
    <property type="entry name" value="NUFIP1"/>
    <property type="match status" value="1"/>
</dbReference>
<dbReference type="GO" id="GO:0000492">
    <property type="term" value="P:box C/D snoRNP assembly"/>
    <property type="evidence" value="ECO:0007669"/>
    <property type="project" value="TreeGrafter"/>
</dbReference>
<evidence type="ECO:0000256" key="2">
    <source>
        <dbReference type="SAM" id="MobiDB-lite"/>
    </source>
</evidence>
<dbReference type="PROSITE" id="PS00028">
    <property type="entry name" value="ZINC_FINGER_C2H2_1"/>
    <property type="match status" value="1"/>
</dbReference>
<dbReference type="InterPro" id="IPR013087">
    <property type="entry name" value="Znf_C2H2_type"/>
</dbReference>
<dbReference type="GO" id="GO:0008270">
    <property type="term" value="F:zinc ion binding"/>
    <property type="evidence" value="ECO:0007669"/>
    <property type="project" value="UniProtKB-KW"/>
</dbReference>
<dbReference type="InterPro" id="IPR019496">
    <property type="entry name" value="NUFIP1_cons_dom"/>
</dbReference>
<protein>
    <submittedName>
        <fullName evidence="4">Nuclear fragile X mental retardation-interacting protein 1</fullName>
    </submittedName>
</protein>
<keyword evidence="5" id="KW-1185">Reference proteome</keyword>
<feature type="region of interest" description="Disordered" evidence="2">
    <location>
        <begin position="122"/>
        <end position="154"/>
    </location>
</feature>
<keyword evidence="1" id="KW-0863">Zinc-finger</keyword>
<evidence type="ECO:0000313" key="5">
    <source>
        <dbReference type="Proteomes" id="UP000054359"/>
    </source>
</evidence>
<dbReference type="InterPro" id="IPR036236">
    <property type="entry name" value="Znf_C2H2_sf"/>
</dbReference>
<dbReference type="SUPFAM" id="SSF57667">
    <property type="entry name" value="beta-beta-alpha zinc fingers"/>
    <property type="match status" value="1"/>
</dbReference>
<dbReference type="STRING" id="407821.A0A087SY65"/>
<feature type="compositionally biased region" description="Basic and acidic residues" evidence="2">
    <location>
        <begin position="537"/>
        <end position="546"/>
    </location>
</feature>
<dbReference type="GO" id="GO:0003723">
    <property type="term" value="F:RNA binding"/>
    <property type="evidence" value="ECO:0007669"/>
    <property type="project" value="InterPro"/>
</dbReference>
<name>A0A087SY65_STEMI</name>